<keyword evidence="2" id="KW-1185">Reference proteome</keyword>
<comment type="caution">
    <text evidence="1">The sequence shown here is derived from an EMBL/GenBank/DDBJ whole genome shotgun (WGS) entry which is preliminary data.</text>
</comment>
<protein>
    <submittedName>
        <fullName evidence="1">Uncharacterized protein</fullName>
    </submittedName>
</protein>
<name>A0A9J5Y2I0_SOLCO</name>
<gene>
    <name evidence="1" type="ORF">H5410_044022</name>
</gene>
<dbReference type="AlphaFoldDB" id="A0A9J5Y2I0"/>
<evidence type="ECO:0000313" key="1">
    <source>
        <dbReference type="EMBL" id="KAG5593508.1"/>
    </source>
</evidence>
<sequence length="96" mass="10348">MCGGDSDLLVQFEINKSSVDTLHCREEVVGEDGIVKGENFITDSDAGDFSSRSIFHLGKVLIAKTDDELNAGVSKGFEDMWVSIIELDSGSSNGFD</sequence>
<evidence type="ECO:0000313" key="2">
    <source>
        <dbReference type="Proteomes" id="UP000824120"/>
    </source>
</evidence>
<dbReference type="Proteomes" id="UP000824120">
    <property type="component" value="Chromosome 8"/>
</dbReference>
<reference evidence="1 2" key="1">
    <citation type="submission" date="2020-09" db="EMBL/GenBank/DDBJ databases">
        <title>De no assembly of potato wild relative species, Solanum commersonii.</title>
        <authorList>
            <person name="Cho K."/>
        </authorList>
    </citation>
    <scope>NUCLEOTIDE SEQUENCE [LARGE SCALE GENOMIC DNA]</scope>
    <source>
        <strain evidence="1">LZ3.2</strain>
        <tissue evidence="1">Leaf</tissue>
    </source>
</reference>
<proteinExistence type="predicted"/>
<organism evidence="1 2">
    <name type="scientific">Solanum commersonii</name>
    <name type="common">Commerson's wild potato</name>
    <name type="synonym">Commerson's nightshade</name>
    <dbReference type="NCBI Taxonomy" id="4109"/>
    <lineage>
        <taxon>Eukaryota</taxon>
        <taxon>Viridiplantae</taxon>
        <taxon>Streptophyta</taxon>
        <taxon>Embryophyta</taxon>
        <taxon>Tracheophyta</taxon>
        <taxon>Spermatophyta</taxon>
        <taxon>Magnoliopsida</taxon>
        <taxon>eudicotyledons</taxon>
        <taxon>Gunneridae</taxon>
        <taxon>Pentapetalae</taxon>
        <taxon>asterids</taxon>
        <taxon>lamiids</taxon>
        <taxon>Solanales</taxon>
        <taxon>Solanaceae</taxon>
        <taxon>Solanoideae</taxon>
        <taxon>Solaneae</taxon>
        <taxon>Solanum</taxon>
    </lineage>
</organism>
<dbReference type="EMBL" id="JACXVP010000008">
    <property type="protein sequence ID" value="KAG5593508.1"/>
    <property type="molecule type" value="Genomic_DNA"/>
</dbReference>
<accession>A0A9J5Y2I0</accession>